<evidence type="ECO:0000313" key="2">
    <source>
        <dbReference type="EMBL" id="KAL1510743.1"/>
    </source>
</evidence>
<dbReference type="AlphaFoldDB" id="A0AB34J232"/>
<protein>
    <recommendedName>
        <fullName evidence="4">Secreted protein</fullName>
    </recommendedName>
</protein>
<keyword evidence="1" id="KW-0732">Signal</keyword>
<comment type="caution">
    <text evidence="2">The sequence shown here is derived from an EMBL/GenBank/DDBJ whole genome shotgun (WGS) entry which is preliminary data.</text>
</comment>
<evidence type="ECO:0008006" key="4">
    <source>
        <dbReference type="Google" id="ProtNLM"/>
    </source>
</evidence>
<gene>
    <name evidence="2" type="ORF">AB1Y20_007030</name>
</gene>
<evidence type="ECO:0000256" key="1">
    <source>
        <dbReference type="SAM" id="SignalP"/>
    </source>
</evidence>
<feature type="chain" id="PRO_5044266319" description="Secreted protein" evidence="1">
    <location>
        <begin position="22"/>
        <end position="118"/>
    </location>
</feature>
<name>A0AB34J232_PRYPA</name>
<keyword evidence="3" id="KW-1185">Reference proteome</keyword>
<dbReference type="Proteomes" id="UP001515480">
    <property type="component" value="Unassembled WGS sequence"/>
</dbReference>
<dbReference type="EMBL" id="JBGBPQ010000015">
    <property type="protein sequence ID" value="KAL1510743.1"/>
    <property type="molecule type" value="Genomic_DNA"/>
</dbReference>
<reference evidence="2 3" key="1">
    <citation type="journal article" date="2024" name="Science">
        <title>Giant polyketide synthase enzymes in the biosynthesis of giant marine polyether toxins.</title>
        <authorList>
            <person name="Fallon T.R."/>
            <person name="Shende V.V."/>
            <person name="Wierzbicki I.H."/>
            <person name="Pendleton A.L."/>
            <person name="Watervoot N.F."/>
            <person name="Auber R.P."/>
            <person name="Gonzalez D.J."/>
            <person name="Wisecaver J.H."/>
            <person name="Moore B.S."/>
        </authorList>
    </citation>
    <scope>NUCLEOTIDE SEQUENCE [LARGE SCALE GENOMIC DNA]</scope>
    <source>
        <strain evidence="2 3">12B1</strain>
    </source>
</reference>
<organism evidence="2 3">
    <name type="scientific">Prymnesium parvum</name>
    <name type="common">Toxic golden alga</name>
    <dbReference type="NCBI Taxonomy" id="97485"/>
    <lineage>
        <taxon>Eukaryota</taxon>
        <taxon>Haptista</taxon>
        <taxon>Haptophyta</taxon>
        <taxon>Prymnesiophyceae</taxon>
        <taxon>Prymnesiales</taxon>
        <taxon>Prymnesiaceae</taxon>
        <taxon>Prymnesium</taxon>
    </lineage>
</organism>
<accession>A0AB34J232</accession>
<proteinExistence type="predicted"/>
<sequence length="118" mass="13314">MSSKFCESALLICLLLEMAAGFSVPARLLPHQRTSLTPHRCTHLARQHLRLRGTSCSMQLRPDGQQKADEWVHSFNKVGALHRTAPLQVLTGRMTVRRRANGRSGQLRHWQFSSDVTA</sequence>
<evidence type="ECO:0000313" key="3">
    <source>
        <dbReference type="Proteomes" id="UP001515480"/>
    </source>
</evidence>
<feature type="signal peptide" evidence="1">
    <location>
        <begin position="1"/>
        <end position="21"/>
    </location>
</feature>